<accession>A0ABT1YMJ0</accession>
<reference evidence="1 2" key="1">
    <citation type="submission" date="2022-08" db="EMBL/GenBank/DDBJ databases">
        <title>Paenibacillus endoradicis sp. nov., Paenibacillus radicibacter sp. nov and Paenibacillus pararadicis sp. nov., three cold-adapted plant growth-promoting bacteria isolated from root of Larix gmelinii in Great Khingan.</title>
        <authorList>
            <person name="Xue H."/>
        </authorList>
    </citation>
    <scope>NUCLEOTIDE SEQUENCE [LARGE SCALE GENOMIC DNA]</scope>
    <source>
        <strain evidence="1 2">N5-1-1-5</strain>
    </source>
</reference>
<comment type="caution">
    <text evidence="1">The sequence shown here is derived from an EMBL/GenBank/DDBJ whole genome shotgun (WGS) entry which is preliminary data.</text>
</comment>
<evidence type="ECO:0000313" key="1">
    <source>
        <dbReference type="EMBL" id="MCR8633210.1"/>
    </source>
</evidence>
<dbReference type="RefSeq" id="WP_258214785.1">
    <property type="nucleotide sequence ID" value="NZ_JANQBD010000013.1"/>
</dbReference>
<dbReference type="EMBL" id="JANQBD010000013">
    <property type="protein sequence ID" value="MCR8633210.1"/>
    <property type="molecule type" value="Genomic_DNA"/>
</dbReference>
<sequence>MSEDKLENIIGVEYTDNPIVNYLKYWINALGKPAGDEWRKKNDLDVVWLGGDLHADTIFSVWMPLKMCLQCLPGNPFCHKGIRGTPVKRKADYDEIIKNINAYLPRKDELVEELYQFAELSSTRANMMRLQNRKMQKRGILYFDQMPKTLHECFEVGEFSKYFKSDDEVIDWVKTEKLEMFFDGDITRDNIKPLIHRMKSSDFEWLKKSDEILKMLKQYNEILCKRNEATLTI</sequence>
<protein>
    <submittedName>
        <fullName evidence="1">Uncharacterized protein</fullName>
    </submittedName>
</protein>
<evidence type="ECO:0000313" key="2">
    <source>
        <dbReference type="Proteomes" id="UP001300012"/>
    </source>
</evidence>
<dbReference type="Proteomes" id="UP001300012">
    <property type="component" value="Unassembled WGS sequence"/>
</dbReference>
<keyword evidence="2" id="KW-1185">Reference proteome</keyword>
<name>A0ABT1YMJ0_9BACL</name>
<proteinExistence type="predicted"/>
<gene>
    <name evidence="1" type="ORF">NV381_18580</name>
</gene>
<organism evidence="1 2">
    <name type="scientific">Paenibacillus radicis</name>
    <name type="common">ex Xue et al. 2023</name>
    <dbReference type="NCBI Taxonomy" id="2972489"/>
    <lineage>
        <taxon>Bacteria</taxon>
        <taxon>Bacillati</taxon>
        <taxon>Bacillota</taxon>
        <taxon>Bacilli</taxon>
        <taxon>Bacillales</taxon>
        <taxon>Paenibacillaceae</taxon>
        <taxon>Paenibacillus</taxon>
    </lineage>
</organism>